<dbReference type="Proteomes" id="UP000183832">
    <property type="component" value="Unassembled WGS sequence"/>
</dbReference>
<dbReference type="SUPFAM" id="SSF52047">
    <property type="entry name" value="RNI-like"/>
    <property type="match status" value="2"/>
</dbReference>
<dbReference type="InterPro" id="IPR032675">
    <property type="entry name" value="LRR_dom_sf"/>
</dbReference>
<dbReference type="EMBL" id="CVRI01000020">
    <property type="protein sequence ID" value="CRK91355.1"/>
    <property type="molecule type" value="Genomic_DNA"/>
</dbReference>
<evidence type="ECO:0000313" key="2">
    <source>
        <dbReference type="Proteomes" id="UP000183832"/>
    </source>
</evidence>
<accession>A0A1J1HTN6</accession>
<sequence length="528" mass="61975">MNSVTNLTELPIEILLKIFKYVGNRWNLSTVSLQFYDIVCEIEKEKFCLKLIDIKDDDKYLSIMNTKRTFNHIKIVNCRSLDHHVILRIKEVLGKFEEKVKTFEINSSTFHENEVVDILNELQNVENIIFYDLEYSSTDESNGILKLNNLQKFSFHLCNVKIPDIVLKLPDSTVQSLVIENCILKHQTLEKIFGNQGNIRELEFDPYYVKPQSMEHLKLRNVKLMCNRNVAALLKNQRGLENLDLSRAHISDSEFSIICTLDNLKCLKLWIDRVSCDILYNLRNLSKLNELMLNYDRLEIEYIRNISTIKIPSLRKLKIKFPRLKILSESFSEISLNMPNINYLNISNQSIGVLGTLIDSFKNLETLILGCDSDSPEVVDFPLNNVQHLKLKELCLHSSYVDQKTFKCSNTILEIINHSLINLEKLKLRNVIALDCHQLERIFSSHQKLSHFFIITCNPEVEFNDDFVKILRNYHKQLNYFQSRGSKIKIHKKNLEKNFIKEFSFVKIRPWESQIVLKNFKWLHADDD</sequence>
<organism evidence="1 2">
    <name type="scientific">Clunio marinus</name>
    <dbReference type="NCBI Taxonomy" id="568069"/>
    <lineage>
        <taxon>Eukaryota</taxon>
        <taxon>Metazoa</taxon>
        <taxon>Ecdysozoa</taxon>
        <taxon>Arthropoda</taxon>
        <taxon>Hexapoda</taxon>
        <taxon>Insecta</taxon>
        <taxon>Pterygota</taxon>
        <taxon>Neoptera</taxon>
        <taxon>Endopterygota</taxon>
        <taxon>Diptera</taxon>
        <taxon>Nematocera</taxon>
        <taxon>Chironomoidea</taxon>
        <taxon>Chironomidae</taxon>
        <taxon>Clunio</taxon>
    </lineage>
</organism>
<gene>
    <name evidence="1" type="ORF">CLUMA_CG005028</name>
</gene>
<dbReference type="AlphaFoldDB" id="A0A1J1HTN6"/>
<evidence type="ECO:0000313" key="1">
    <source>
        <dbReference type="EMBL" id="CRK91355.1"/>
    </source>
</evidence>
<keyword evidence="2" id="KW-1185">Reference proteome</keyword>
<dbReference type="OrthoDB" id="7789543at2759"/>
<reference evidence="1 2" key="1">
    <citation type="submission" date="2015-04" db="EMBL/GenBank/DDBJ databases">
        <authorList>
            <person name="Syromyatnikov M.Y."/>
            <person name="Popov V.N."/>
        </authorList>
    </citation>
    <scope>NUCLEOTIDE SEQUENCE [LARGE SCALE GENOMIC DNA]</scope>
</reference>
<protein>
    <submittedName>
        <fullName evidence="1">CLUMA_CG005028, isoform A</fullName>
    </submittedName>
</protein>
<proteinExistence type="predicted"/>
<name>A0A1J1HTN6_9DIPT</name>
<dbReference type="Gene3D" id="3.80.10.10">
    <property type="entry name" value="Ribonuclease Inhibitor"/>
    <property type="match status" value="2"/>
</dbReference>